<dbReference type="RefSeq" id="WP_122192842.1">
    <property type="nucleotide sequence ID" value="NZ_JBHSKC010000008.1"/>
</dbReference>
<proteinExistence type="predicted"/>
<reference evidence="1 2" key="1">
    <citation type="submission" date="2018-10" db="EMBL/GenBank/DDBJ databases">
        <title>Isolation from soil.</title>
        <authorList>
            <person name="Hu J."/>
        </authorList>
    </citation>
    <scope>NUCLEOTIDE SEQUENCE [LARGE SCALE GENOMIC DNA]</scope>
    <source>
        <strain evidence="1 2">NEAU-Ht49</strain>
    </source>
</reference>
<comment type="caution">
    <text evidence="1">The sequence shown here is derived from an EMBL/GenBank/DDBJ whole genome shotgun (WGS) entry which is preliminary data.</text>
</comment>
<gene>
    <name evidence="1" type="ORF">EBO15_03575</name>
</gene>
<accession>A0A3M2MCT6</accession>
<dbReference type="OrthoDB" id="4350884at2"/>
<evidence type="ECO:0000313" key="2">
    <source>
        <dbReference type="Proteomes" id="UP000282674"/>
    </source>
</evidence>
<protein>
    <recommendedName>
        <fullName evidence="3">DUF4286 family protein</fullName>
    </recommendedName>
</protein>
<evidence type="ECO:0008006" key="3">
    <source>
        <dbReference type="Google" id="ProtNLM"/>
    </source>
</evidence>
<dbReference type="Proteomes" id="UP000282674">
    <property type="component" value="Unassembled WGS sequence"/>
</dbReference>
<organism evidence="1 2">
    <name type="scientific">Actinomadura harenae</name>
    <dbReference type="NCBI Taxonomy" id="2483351"/>
    <lineage>
        <taxon>Bacteria</taxon>
        <taxon>Bacillati</taxon>
        <taxon>Actinomycetota</taxon>
        <taxon>Actinomycetes</taxon>
        <taxon>Streptosporangiales</taxon>
        <taxon>Thermomonosporaceae</taxon>
        <taxon>Actinomadura</taxon>
    </lineage>
</organism>
<name>A0A3M2MCT6_9ACTN</name>
<dbReference type="EMBL" id="RFFG01000004">
    <property type="protein sequence ID" value="RMI47276.1"/>
    <property type="molecule type" value="Genomic_DNA"/>
</dbReference>
<dbReference type="AlphaFoldDB" id="A0A3M2MCT6"/>
<sequence length="118" mass="13767">MLYLVYRIRLTPAAEADPRAFWNWAQEREKWFYEGLDTVLAARWTVRTVGAGVHTLEHTVTFADEAAWGRYRRQVAERSLDPVWEERRTEQGTWWQILDAALHSDPPVALGFDHTPGE</sequence>
<keyword evidence="2" id="KW-1185">Reference proteome</keyword>
<evidence type="ECO:0000313" key="1">
    <source>
        <dbReference type="EMBL" id="RMI47276.1"/>
    </source>
</evidence>